<evidence type="ECO:0000256" key="2">
    <source>
        <dbReference type="SAM" id="SignalP"/>
    </source>
</evidence>
<proteinExistence type="predicted"/>
<dbReference type="EMBL" id="CP036273">
    <property type="protein sequence ID" value="QDU20733.1"/>
    <property type="molecule type" value="Genomic_DNA"/>
</dbReference>
<name>A0A517XTB3_9BACT</name>
<keyword evidence="2" id="KW-0732">Signal</keyword>
<dbReference type="RefSeq" id="WP_145238794.1">
    <property type="nucleotide sequence ID" value="NZ_CP036273.1"/>
</dbReference>
<dbReference type="KEGG" id="uli:ETAA1_26910"/>
<organism evidence="3 4">
    <name type="scientific">Urbifossiella limnaea</name>
    <dbReference type="NCBI Taxonomy" id="2528023"/>
    <lineage>
        <taxon>Bacteria</taxon>
        <taxon>Pseudomonadati</taxon>
        <taxon>Planctomycetota</taxon>
        <taxon>Planctomycetia</taxon>
        <taxon>Gemmatales</taxon>
        <taxon>Gemmataceae</taxon>
        <taxon>Urbifossiella</taxon>
    </lineage>
</organism>
<reference evidence="3 4" key="1">
    <citation type="submission" date="2019-02" db="EMBL/GenBank/DDBJ databases">
        <title>Deep-cultivation of Planctomycetes and their phenomic and genomic characterization uncovers novel biology.</title>
        <authorList>
            <person name="Wiegand S."/>
            <person name="Jogler M."/>
            <person name="Boedeker C."/>
            <person name="Pinto D."/>
            <person name="Vollmers J."/>
            <person name="Rivas-Marin E."/>
            <person name="Kohn T."/>
            <person name="Peeters S.H."/>
            <person name="Heuer A."/>
            <person name="Rast P."/>
            <person name="Oberbeckmann S."/>
            <person name="Bunk B."/>
            <person name="Jeske O."/>
            <person name="Meyerdierks A."/>
            <person name="Storesund J.E."/>
            <person name="Kallscheuer N."/>
            <person name="Luecker S."/>
            <person name="Lage O.M."/>
            <person name="Pohl T."/>
            <person name="Merkel B.J."/>
            <person name="Hornburger P."/>
            <person name="Mueller R.-W."/>
            <person name="Bruemmer F."/>
            <person name="Labrenz M."/>
            <person name="Spormann A.M."/>
            <person name="Op den Camp H."/>
            <person name="Overmann J."/>
            <person name="Amann R."/>
            <person name="Jetten M.S.M."/>
            <person name="Mascher T."/>
            <person name="Medema M.H."/>
            <person name="Devos D.P."/>
            <person name="Kaster A.-K."/>
            <person name="Ovreas L."/>
            <person name="Rohde M."/>
            <person name="Galperin M.Y."/>
            <person name="Jogler C."/>
        </authorList>
    </citation>
    <scope>NUCLEOTIDE SEQUENCE [LARGE SCALE GENOMIC DNA]</scope>
    <source>
        <strain evidence="3 4">ETA_A1</strain>
    </source>
</reference>
<evidence type="ECO:0000256" key="1">
    <source>
        <dbReference type="SAM" id="MobiDB-lite"/>
    </source>
</evidence>
<feature type="region of interest" description="Disordered" evidence="1">
    <location>
        <begin position="491"/>
        <end position="511"/>
    </location>
</feature>
<accession>A0A517XTB3</accession>
<dbReference type="InterPro" id="IPR010131">
    <property type="entry name" value="MdtP/NodT-like"/>
</dbReference>
<evidence type="ECO:0000313" key="4">
    <source>
        <dbReference type="Proteomes" id="UP000319576"/>
    </source>
</evidence>
<dbReference type="SUPFAM" id="SSF56954">
    <property type="entry name" value="Outer membrane efflux proteins (OEP)"/>
    <property type="match status" value="1"/>
</dbReference>
<dbReference type="AlphaFoldDB" id="A0A517XTB3"/>
<feature type="chain" id="PRO_5022173503" evidence="2">
    <location>
        <begin position="19"/>
        <end position="511"/>
    </location>
</feature>
<dbReference type="GO" id="GO:0015562">
    <property type="term" value="F:efflux transmembrane transporter activity"/>
    <property type="evidence" value="ECO:0007669"/>
    <property type="project" value="InterPro"/>
</dbReference>
<feature type="signal peptide" evidence="2">
    <location>
        <begin position="1"/>
        <end position="18"/>
    </location>
</feature>
<dbReference type="PANTHER" id="PTHR30203">
    <property type="entry name" value="OUTER MEMBRANE CATION EFFLUX PROTEIN"/>
    <property type="match status" value="1"/>
</dbReference>
<protein>
    <submittedName>
        <fullName evidence="3">Outer membrane efflux protein</fullName>
    </submittedName>
</protein>
<sequence precursor="true">MRRAGWLLFLAATTPAVAQPPLPNPFGPPEATLPQSAGDLVPRNLYGALTPSAYPIDLPTVLKLAGANNPTVGIARARAQEAVARLDRSQLQWVPTLSFGPSFFYHEGIDQNRRGDIFDASRGYFALGVGPQWRFDLGEALYGPLVARRVVRAEEARSVAAANSVQYDAASAYLDLLEAHGLLAVNARTLFRAEQMLTAAEAGAKAGANKTVADVQRAATEVNIRRQEALVLRARAGAASARLARLLLLDPAVELRPFEVAVVPVILVPGENTLPQLIDAAVQARPEMTAVLAELEAATSLVQQAKMAPLLPRVQADFIGGGMQAGRGLVKPVPAGTTYGWSEFRGQYNASAALVWQLDALGAGNAATVRQRRAVFEAAQYRVAEVRAAVSAEVAESARTAAARYDALLAAQEAVREATEMGRKFREAAYGADGPKRQFDALEPLTGIQALNQARTQYLQTVIEFNRAQYRLFTALGQPAESSLGRGVAQPLTVPAVPPPPERGAVPVPKK</sequence>
<gene>
    <name evidence="3" type="ORF">ETAA1_26910</name>
</gene>
<evidence type="ECO:0000313" key="3">
    <source>
        <dbReference type="EMBL" id="QDU20733.1"/>
    </source>
</evidence>
<keyword evidence="4" id="KW-1185">Reference proteome</keyword>
<dbReference type="Gene3D" id="1.20.1600.10">
    <property type="entry name" value="Outer membrane efflux proteins (OEP)"/>
    <property type="match status" value="1"/>
</dbReference>
<dbReference type="Proteomes" id="UP000319576">
    <property type="component" value="Chromosome"/>
</dbReference>
<dbReference type="OrthoDB" id="266724at2"/>